<evidence type="ECO:0000313" key="2">
    <source>
        <dbReference type="Proteomes" id="UP000281553"/>
    </source>
</evidence>
<keyword evidence="2" id="KW-1185">Reference proteome</keyword>
<evidence type="ECO:0008006" key="3">
    <source>
        <dbReference type="Google" id="ProtNLM"/>
    </source>
</evidence>
<dbReference type="InterPro" id="IPR006357">
    <property type="entry name" value="HAD-SF_hydro_IIA"/>
</dbReference>
<protein>
    <recommendedName>
        <fullName evidence="3">Phosphoglycolate phosphatase</fullName>
    </recommendedName>
</protein>
<dbReference type="Pfam" id="PF13242">
    <property type="entry name" value="Hydrolase_like"/>
    <property type="match status" value="1"/>
</dbReference>
<dbReference type="InterPro" id="IPR036412">
    <property type="entry name" value="HAD-like_sf"/>
</dbReference>
<dbReference type="Gene3D" id="3.40.50.1000">
    <property type="entry name" value="HAD superfamily/HAD-like"/>
    <property type="match status" value="2"/>
</dbReference>
<dbReference type="GO" id="GO:0005737">
    <property type="term" value="C:cytoplasm"/>
    <property type="evidence" value="ECO:0007669"/>
    <property type="project" value="TreeGrafter"/>
</dbReference>
<dbReference type="PANTHER" id="PTHR19288:SF93">
    <property type="entry name" value="FI11325P-RELATED"/>
    <property type="match status" value="1"/>
</dbReference>
<dbReference type="AlphaFoldDB" id="A0A3P7LVX9"/>
<sequence length="247" mass="26683">MAASFSKNEKLGLPSVALTAISNVCVMQARWWLCATPSTVPNKIIFLEHTGTLWNQTTLTPGVIDFILYVKKSGRRCILLTNNSRKSNEQYYEKCRKLGLPVEKSDIICVAQVAANALLKTGMQGPLYVIGEEGIAIELSKVGISSLGIGASIQNVLVGYDSQFNYVKCMKAATLIGRGCKFYATNEDAQLPAPDRIWPGTGSVVAAVRVASGKDPIVFGKPHKAMFDYLVETAGICAEDTAMVGDR</sequence>
<gene>
    <name evidence="1" type="ORF">DILT_LOCUS10089</name>
</gene>
<dbReference type="PANTHER" id="PTHR19288">
    <property type="entry name" value="4-NITROPHENYLPHOSPHATASE-RELATED"/>
    <property type="match status" value="1"/>
</dbReference>
<dbReference type="EMBL" id="UYRU01058735">
    <property type="protein sequence ID" value="VDN14258.1"/>
    <property type="molecule type" value="Genomic_DNA"/>
</dbReference>
<dbReference type="InterPro" id="IPR023214">
    <property type="entry name" value="HAD_sf"/>
</dbReference>
<dbReference type="SUPFAM" id="SSF56784">
    <property type="entry name" value="HAD-like"/>
    <property type="match status" value="1"/>
</dbReference>
<name>A0A3P7LVX9_DIBLA</name>
<organism evidence="1 2">
    <name type="scientific">Dibothriocephalus latus</name>
    <name type="common">Fish tapeworm</name>
    <name type="synonym">Diphyllobothrium latum</name>
    <dbReference type="NCBI Taxonomy" id="60516"/>
    <lineage>
        <taxon>Eukaryota</taxon>
        <taxon>Metazoa</taxon>
        <taxon>Spiralia</taxon>
        <taxon>Lophotrochozoa</taxon>
        <taxon>Platyhelminthes</taxon>
        <taxon>Cestoda</taxon>
        <taxon>Eucestoda</taxon>
        <taxon>Diphyllobothriidea</taxon>
        <taxon>Diphyllobothriidae</taxon>
        <taxon>Dibothriocephalus</taxon>
    </lineage>
</organism>
<dbReference type="Pfam" id="PF13344">
    <property type="entry name" value="Hydrolase_6"/>
    <property type="match status" value="1"/>
</dbReference>
<reference evidence="1 2" key="1">
    <citation type="submission" date="2018-11" db="EMBL/GenBank/DDBJ databases">
        <authorList>
            <consortium name="Pathogen Informatics"/>
        </authorList>
    </citation>
    <scope>NUCLEOTIDE SEQUENCE [LARGE SCALE GENOMIC DNA]</scope>
</reference>
<dbReference type="GO" id="GO:0016791">
    <property type="term" value="F:phosphatase activity"/>
    <property type="evidence" value="ECO:0007669"/>
    <property type="project" value="TreeGrafter"/>
</dbReference>
<evidence type="ECO:0000313" key="1">
    <source>
        <dbReference type="EMBL" id="VDN14258.1"/>
    </source>
</evidence>
<dbReference type="Proteomes" id="UP000281553">
    <property type="component" value="Unassembled WGS sequence"/>
</dbReference>
<dbReference type="OrthoDB" id="413953at2759"/>
<proteinExistence type="predicted"/>
<accession>A0A3P7LVX9</accession>